<evidence type="ECO:0000313" key="3">
    <source>
        <dbReference type="EMBL" id="SCO72891.1"/>
    </source>
</evidence>
<reference evidence="3 4" key="1">
    <citation type="submission" date="2016-07" db="EMBL/GenBank/DDBJ databases">
        <authorList>
            <consortium name="Pathogen Informatics"/>
        </authorList>
    </citation>
    <scope>NUCLEOTIDE SEQUENCE [LARGE SCALE GENOMIC DNA]</scope>
</reference>
<dbReference type="InterPro" id="IPR006569">
    <property type="entry name" value="CID_dom"/>
</dbReference>
<feature type="compositionally biased region" description="Basic and acidic residues" evidence="1">
    <location>
        <begin position="1"/>
        <end position="27"/>
    </location>
</feature>
<evidence type="ECO:0000313" key="4">
    <source>
        <dbReference type="Proteomes" id="UP000305196"/>
    </source>
</evidence>
<feature type="compositionally biased region" description="Basic and acidic residues" evidence="1">
    <location>
        <begin position="540"/>
        <end position="553"/>
    </location>
</feature>
<feature type="compositionally biased region" description="Basic and acidic residues" evidence="1">
    <location>
        <begin position="561"/>
        <end position="581"/>
    </location>
</feature>
<gene>
    <name evidence="3" type="ORF">PVC01_090044000</name>
</gene>
<feature type="region of interest" description="Disordered" evidence="1">
    <location>
        <begin position="443"/>
        <end position="507"/>
    </location>
</feature>
<feature type="domain" description="CID" evidence="2">
    <location>
        <begin position="665"/>
        <end position="808"/>
    </location>
</feature>
<feature type="compositionally biased region" description="Basic and acidic residues" evidence="1">
    <location>
        <begin position="209"/>
        <end position="318"/>
    </location>
</feature>
<dbReference type="Proteomes" id="UP000305196">
    <property type="component" value="Chromosome 9"/>
</dbReference>
<dbReference type="Gene3D" id="1.25.40.90">
    <property type="match status" value="1"/>
</dbReference>
<feature type="compositionally biased region" description="Basic and acidic residues" evidence="1">
    <location>
        <begin position="176"/>
        <end position="185"/>
    </location>
</feature>
<dbReference type="EMBL" id="LT615264">
    <property type="protein sequence ID" value="SCO72891.1"/>
    <property type="molecule type" value="Genomic_DNA"/>
</dbReference>
<dbReference type="VEuPathDB" id="PlasmoDB:PVP01_0941500"/>
<feature type="compositionally biased region" description="Gly residues" evidence="1">
    <location>
        <begin position="452"/>
        <end position="467"/>
    </location>
</feature>
<dbReference type="PROSITE" id="PS51391">
    <property type="entry name" value="CID"/>
    <property type="match status" value="1"/>
</dbReference>
<feature type="compositionally biased region" description="Low complexity" evidence="1">
    <location>
        <begin position="587"/>
        <end position="596"/>
    </location>
</feature>
<dbReference type="Pfam" id="PF04818">
    <property type="entry name" value="CID"/>
    <property type="match status" value="1"/>
</dbReference>
<feature type="compositionally biased region" description="Polar residues" evidence="1">
    <location>
        <begin position="68"/>
        <end position="99"/>
    </location>
</feature>
<dbReference type="InterPro" id="IPR008942">
    <property type="entry name" value="ENTH_VHS"/>
</dbReference>
<dbReference type="AlphaFoldDB" id="A0A1G4HD96"/>
<proteinExistence type="predicted"/>
<feature type="compositionally biased region" description="Basic and acidic residues" evidence="1">
    <location>
        <begin position="615"/>
        <end position="624"/>
    </location>
</feature>
<feature type="region of interest" description="Disordered" evidence="1">
    <location>
        <begin position="519"/>
        <end position="636"/>
    </location>
</feature>
<feature type="compositionally biased region" description="Basic and acidic residues" evidence="1">
    <location>
        <begin position="100"/>
        <end position="109"/>
    </location>
</feature>
<dbReference type="VEuPathDB" id="PlasmoDB:PVW1_090046000"/>
<organism evidence="3 4">
    <name type="scientific">Plasmodium vivax</name>
    <name type="common">malaria parasite P. vivax</name>
    <dbReference type="NCBI Taxonomy" id="5855"/>
    <lineage>
        <taxon>Eukaryota</taxon>
        <taxon>Sar</taxon>
        <taxon>Alveolata</taxon>
        <taxon>Apicomplexa</taxon>
        <taxon>Aconoidasida</taxon>
        <taxon>Haemosporida</taxon>
        <taxon>Plasmodiidae</taxon>
        <taxon>Plasmodium</taxon>
        <taxon>Plasmodium (Plasmodium)</taxon>
    </lineage>
</organism>
<accession>A0A1G4HD96</accession>
<dbReference type="VEuPathDB" id="PlasmoDB:PVPAM_090045700"/>
<sequence>MKYEKKIWNNDKGKKRSEKFPNEDSYGRGKSRRYGKHDEGAAAAAGVAAAGGFNNKPYHHEKRRSEQMHSNMQQGDEFNSERPTYTSASSNFKRSSNYEVKNKVLDKWGHRNSQYMPPPYKRGAMNQKANVPGGMKNNHARYHKKYVRNGGERGSKFSAYGSGDHNVNANFDEEERPPNEDHYDYADDYYNSDAHYAEDGRRRGGHYGDGGDNHYGDPDGYYDGRDNHYGDPDGYYEDRGNHYDDRGNHYDDRGNHYDDRGNHYDDRGNHYDDRGNHYDDRGNHYDDRGNHYDGRDNHYDQRDDYHNDRDGQREHSRYADSYSRNYNHGSYNPNGNDGNIRQARKNSRAYEDSPGDNYAHSYDENYGASCGDHQSNLASGESRKANINQELSNLHRNLHNLLFSPAKTDDEKGPNETNTTSHNKECNESVLNQLSILRNIPFNVKHSDGEGDAGGGMEGGTKGGTKGGTERGRDGGLPNDEFDGGVSGRRSPDAQQKKSSQSSKTAMILDDLKKCLYSSGSQESKKTPPVGGNMSMSRVPNRDEGESQTDRRYHSNGYLLNDDKHFNASRDRDYRAAEESRIRRRSSSSSSRMQSSFFPPPGNAQQKEDDELEEEGRTSRRYRNDSNYYHSEEMEIESSISSDHSVVMDVYKNEVKEENIITSSGNLFPKNQIAESLRVLNTLQVDIERVCCYIKHFIDPPEQLFQVMTDVFVDKSVLGNSKIAIFYVYNHLIQELRNNLKNDLMKYYSIAERGLQIFVVPVLRCVLHEQVNVEMINKFYRCIAIWNERNVYSKIVCEQLKLLQKNPQKKIDFTVKNVASQAHSLLSNELSKFVPINFILKMPSVNNEHRKALEDKTLSALFQDISKDTLKGYDEAAVEEASRLSDKVMRMYGQELILINSQILELSSLICDNNDHLVKLQSALEKLRD</sequence>
<evidence type="ECO:0000256" key="1">
    <source>
        <dbReference type="SAM" id="MobiDB-lite"/>
    </source>
</evidence>
<feature type="compositionally biased region" description="Low complexity" evidence="1">
    <location>
        <begin position="41"/>
        <end position="52"/>
    </location>
</feature>
<name>A0A1G4HD96_PLAVI</name>
<dbReference type="VEuPathDB" id="PlasmoDB:PVX_092635"/>
<feature type="compositionally biased region" description="Basic residues" evidence="1">
    <location>
        <begin position="138"/>
        <end position="147"/>
    </location>
</feature>
<evidence type="ECO:0000259" key="2">
    <source>
        <dbReference type="PROSITE" id="PS51391"/>
    </source>
</evidence>
<feature type="region of interest" description="Disordered" evidence="1">
    <location>
        <begin position="404"/>
        <end position="426"/>
    </location>
</feature>
<feature type="compositionally biased region" description="Polar residues" evidence="1">
    <location>
        <begin position="322"/>
        <end position="339"/>
    </location>
</feature>
<feature type="region of interest" description="Disordered" evidence="1">
    <location>
        <begin position="1"/>
        <end position="367"/>
    </location>
</feature>
<protein>
    <recommendedName>
        <fullName evidence="2">CID domain-containing protein</fullName>
    </recommendedName>
</protein>